<keyword evidence="2" id="KW-1185">Reference proteome</keyword>
<gene>
    <name evidence="1" type="ORF">PoB_004202700</name>
</gene>
<accession>A0AAV4B8M1</accession>
<comment type="caution">
    <text evidence="1">The sequence shown here is derived from an EMBL/GenBank/DDBJ whole genome shotgun (WGS) entry which is preliminary data.</text>
</comment>
<evidence type="ECO:0000313" key="2">
    <source>
        <dbReference type="Proteomes" id="UP000735302"/>
    </source>
</evidence>
<protein>
    <submittedName>
        <fullName evidence="1">Uncharacterized protein</fullName>
    </submittedName>
</protein>
<dbReference type="Proteomes" id="UP000735302">
    <property type="component" value="Unassembled WGS sequence"/>
</dbReference>
<dbReference type="EMBL" id="BLXT01004610">
    <property type="protein sequence ID" value="GFO15522.1"/>
    <property type="molecule type" value="Genomic_DNA"/>
</dbReference>
<organism evidence="1 2">
    <name type="scientific">Plakobranchus ocellatus</name>
    <dbReference type="NCBI Taxonomy" id="259542"/>
    <lineage>
        <taxon>Eukaryota</taxon>
        <taxon>Metazoa</taxon>
        <taxon>Spiralia</taxon>
        <taxon>Lophotrochozoa</taxon>
        <taxon>Mollusca</taxon>
        <taxon>Gastropoda</taxon>
        <taxon>Heterobranchia</taxon>
        <taxon>Euthyneura</taxon>
        <taxon>Panpulmonata</taxon>
        <taxon>Sacoglossa</taxon>
        <taxon>Placobranchoidea</taxon>
        <taxon>Plakobranchidae</taxon>
        <taxon>Plakobranchus</taxon>
    </lineage>
</organism>
<proteinExistence type="predicted"/>
<dbReference type="AlphaFoldDB" id="A0AAV4B8M1"/>
<name>A0AAV4B8M1_9GAST</name>
<reference evidence="1 2" key="1">
    <citation type="journal article" date="2021" name="Elife">
        <title>Chloroplast acquisition without the gene transfer in kleptoplastic sea slugs, Plakobranchus ocellatus.</title>
        <authorList>
            <person name="Maeda T."/>
            <person name="Takahashi S."/>
            <person name="Yoshida T."/>
            <person name="Shimamura S."/>
            <person name="Takaki Y."/>
            <person name="Nagai Y."/>
            <person name="Toyoda A."/>
            <person name="Suzuki Y."/>
            <person name="Arimoto A."/>
            <person name="Ishii H."/>
            <person name="Satoh N."/>
            <person name="Nishiyama T."/>
            <person name="Hasebe M."/>
            <person name="Maruyama T."/>
            <person name="Minagawa J."/>
            <person name="Obokata J."/>
            <person name="Shigenobu S."/>
        </authorList>
    </citation>
    <scope>NUCLEOTIDE SEQUENCE [LARGE SCALE GENOMIC DNA]</scope>
</reference>
<sequence>MSRLTCVFGPYCLRNLNYWLSRLAYGVFGPKCLVRNLNYLMSRLTCIFGPYCLIRNLSYWVSRLVRNLNYWMSRLAYGAFGPKCLVRNLNYWVSRLASSAFGPKCHIRNLNYWVSRLAYVSLGKIACVKAGICVFGQNCVKLGFNENLHKFILNGRARGEKPIHLGEDKTVGERNYLDPFLTSHHFRAMGLMR</sequence>
<evidence type="ECO:0000313" key="1">
    <source>
        <dbReference type="EMBL" id="GFO15522.1"/>
    </source>
</evidence>